<protein>
    <submittedName>
        <fullName evidence="1">Sporulation protein</fullName>
    </submittedName>
</protein>
<proteinExistence type="predicted"/>
<evidence type="ECO:0000313" key="1">
    <source>
        <dbReference type="EMBL" id="MFI9122472.1"/>
    </source>
</evidence>
<sequence>MGLRRLFGMGDGGGEGREPAEIDTQITSFACLPGGPVTADVVIRAGSRPLTVDHLNVRVFARCHGTDGELEKEGYQIDRLDCSRHRLGLEPGAEERVTCRGRLPWETPVTELAGQALGVDVSLTTQFDWEREAPVLDLDFLHVTAPPLYEAVFGAFAGEGYRVEGSHLVRGSVPDTEYHKGLHQVFTLTDPTLGVDRFAELEVVLHQNAVGAMVYVRRADRSTYRWGSKPRARTFAAAHHEAGHVDFGPRVRDALEKLALMDA</sequence>
<name>A0ABW8CY21_STRBI</name>
<dbReference type="Proteomes" id="UP001614391">
    <property type="component" value="Unassembled WGS sequence"/>
</dbReference>
<dbReference type="EMBL" id="JBITYT010000011">
    <property type="protein sequence ID" value="MFI9122472.1"/>
    <property type="molecule type" value="Genomic_DNA"/>
</dbReference>
<dbReference type="RefSeq" id="WP_399618428.1">
    <property type="nucleotide sequence ID" value="NZ_JBITYT010000011.1"/>
</dbReference>
<dbReference type="Pfam" id="PF07070">
    <property type="entry name" value="Spo0M"/>
    <property type="match status" value="1"/>
</dbReference>
<evidence type="ECO:0000313" key="2">
    <source>
        <dbReference type="Proteomes" id="UP001614391"/>
    </source>
</evidence>
<organism evidence="1 2">
    <name type="scientific">Streptomyces bikiniensis</name>
    <dbReference type="NCBI Taxonomy" id="1896"/>
    <lineage>
        <taxon>Bacteria</taxon>
        <taxon>Bacillati</taxon>
        <taxon>Actinomycetota</taxon>
        <taxon>Actinomycetes</taxon>
        <taxon>Kitasatosporales</taxon>
        <taxon>Streptomycetaceae</taxon>
        <taxon>Streptomyces</taxon>
    </lineage>
</organism>
<keyword evidence="2" id="KW-1185">Reference proteome</keyword>
<comment type="caution">
    <text evidence="1">The sequence shown here is derived from an EMBL/GenBank/DDBJ whole genome shotgun (WGS) entry which is preliminary data.</text>
</comment>
<dbReference type="PANTHER" id="PTHR40053">
    <property type="entry name" value="SPORULATION-CONTROL PROTEIN SPO0M"/>
    <property type="match status" value="1"/>
</dbReference>
<dbReference type="InterPro" id="IPR009776">
    <property type="entry name" value="Spore_0_M"/>
</dbReference>
<accession>A0ABW8CY21</accession>
<dbReference type="PANTHER" id="PTHR40053:SF1">
    <property type="entry name" value="SPORULATION-CONTROL PROTEIN SPO0M"/>
    <property type="match status" value="1"/>
</dbReference>
<gene>
    <name evidence="1" type="ORF">ACIGW0_24310</name>
</gene>
<reference evidence="1 2" key="1">
    <citation type="submission" date="2024-10" db="EMBL/GenBank/DDBJ databases">
        <title>The Natural Products Discovery Center: Release of the First 8490 Sequenced Strains for Exploring Actinobacteria Biosynthetic Diversity.</title>
        <authorList>
            <person name="Kalkreuter E."/>
            <person name="Kautsar S.A."/>
            <person name="Yang D."/>
            <person name="Bader C.D."/>
            <person name="Teijaro C.N."/>
            <person name="Fluegel L."/>
            <person name="Davis C.M."/>
            <person name="Simpson J.R."/>
            <person name="Lauterbach L."/>
            <person name="Steele A.D."/>
            <person name="Gui C."/>
            <person name="Meng S."/>
            <person name="Li G."/>
            <person name="Viehrig K."/>
            <person name="Ye F."/>
            <person name="Su P."/>
            <person name="Kiefer A.F."/>
            <person name="Nichols A."/>
            <person name="Cepeda A.J."/>
            <person name="Yan W."/>
            <person name="Fan B."/>
            <person name="Jiang Y."/>
            <person name="Adhikari A."/>
            <person name="Zheng C.-J."/>
            <person name="Schuster L."/>
            <person name="Cowan T.M."/>
            <person name="Smanski M.J."/>
            <person name="Chevrette M.G."/>
            <person name="De Carvalho L.P.S."/>
            <person name="Shen B."/>
        </authorList>
    </citation>
    <scope>NUCLEOTIDE SEQUENCE [LARGE SCALE GENOMIC DNA]</scope>
    <source>
        <strain evidence="1 2">NPDC053346</strain>
    </source>
</reference>